<reference evidence="3 4" key="1">
    <citation type="submission" date="2010-12" db="EMBL/GenBank/DDBJ databases">
        <title>The Genome Sequence of Coprobacillus sp. strain 29_1.</title>
        <authorList>
            <consortium name="The Broad Institute Genome Sequencing Platform"/>
            <person name="Earl A."/>
            <person name="Ward D."/>
            <person name="Feldgarden M."/>
            <person name="Gevers D."/>
            <person name="Daigneault M."/>
            <person name="Sibley C.D."/>
            <person name="White A."/>
            <person name="Strauss J."/>
            <person name="Allen-Vercoe E."/>
            <person name="Young S.K."/>
            <person name="Zeng Q."/>
            <person name="Gargeya S."/>
            <person name="Fitzgerald M."/>
            <person name="Haas B."/>
            <person name="Abouelleil A."/>
            <person name="Alvarado L."/>
            <person name="Arachchi H.M."/>
            <person name="Berlin A."/>
            <person name="Brown A."/>
            <person name="Chapman S.B."/>
            <person name="Chen Z."/>
            <person name="Dunbar C."/>
            <person name="Freedman E."/>
            <person name="Gearin G."/>
            <person name="Gellesch M."/>
            <person name="Goldberg J."/>
            <person name="Griggs A."/>
            <person name="Gujja S."/>
            <person name="Heilman E."/>
            <person name="Heiman D."/>
            <person name="Howarth C."/>
            <person name="Larson L."/>
            <person name="Lui A."/>
            <person name="MacDonald P.J.P."/>
            <person name="Mehta T."/>
            <person name="Montmayeur A."/>
            <person name="Murphy C."/>
            <person name="Neiman D."/>
            <person name="Pearson M."/>
            <person name="Priest M."/>
            <person name="Roberts A."/>
            <person name="Saif S."/>
            <person name="Shea T."/>
            <person name="Shenoy N."/>
            <person name="Sisk P."/>
            <person name="Stolte C."/>
            <person name="Sykes S."/>
            <person name="White J."/>
            <person name="Yandava C."/>
            <person name="Nusbaum C."/>
            <person name="Birren B."/>
        </authorList>
    </citation>
    <scope>NUCLEOTIDE SEQUENCE [LARGE SCALE GENOMIC DNA]</scope>
    <source>
        <strain evidence="3 4">29_1</strain>
    </source>
</reference>
<evidence type="ECO:0000256" key="1">
    <source>
        <dbReference type="ARBA" id="ARBA00008522"/>
    </source>
</evidence>
<dbReference type="PANTHER" id="PTHR35146">
    <property type="entry name" value="UPF0178 PROTEIN YAII"/>
    <property type="match status" value="1"/>
</dbReference>
<gene>
    <name evidence="3" type="ORF">HMPREF9488_02140</name>
</gene>
<keyword evidence="4" id="KW-1185">Reference proteome</keyword>
<sequence>MRLLIDGDACPNKEEVKNLAQKYGIEMIVFADYAHLLEDDYYHVVHCEVGRDSVDMQIINQARPYDLVVTQDYGLASLLLGKQVKVIHVSGMIINIDNIDQLLMSRYISAKQRRAQKHLKGPSKRTLEIKNKFLNTLENLLENKDII</sequence>
<dbReference type="RefSeq" id="WP_008789240.1">
    <property type="nucleotide sequence ID" value="NZ_AKCB01000001.1"/>
</dbReference>
<comment type="similarity">
    <text evidence="1 2">Belongs to the UPF0178 family.</text>
</comment>
<dbReference type="InterPro" id="IPR029060">
    <property type="entry name" value="PIN-like_dom_sf"/>
</dbReference>
<dbReference type="STRING" id="100884.GCA_000269565_02251"/>
<dbReference type="EMBL" id="ADKX01000035">
    <property type="protein sequence ID" value="EFW04569.1"/>
    <property type="molecule type" value="Genomic_DNA"/>
</dbReference>
<accession>E7GBJ9</accession>
<evidence type="ECO:0000313" key="4">
    <source>
        <dbReference type="Proteomes" id="UP000003157"/>
    </source>
</evidence>
<dbReference type="GeneID" id="78230085"/>
<name>E7GBJ9_9FIRM</name>
<dbReference type="Proteomes" id="UP000003157">
    <property type="component" value="Unassembled WGS sequence"/>
</dbReference>
<dbReference type="SUPFAM" id="SSF88723">
    <property type="entry name" value="PIN domain-like"/>
    <property type="match status" value="1"/>
</dbReference>
<evidence type="ECO:0000313" key="3">
    <source>
        <dbReference type="EMBL" id="EFW04569.1"/>
    </source>
</evidence>
<organism evidence="3 4">
    <name type="scientific">Coprobacillus cateniformis</name>
    <dbReference type="NCBI Taxonomy" id="100884"/>
    <lineage>
        <taxon>Bacteria</taxon>
        <taxon>Bacillati</taxon>
        <taxon>Bacillota</taxon>
        <taxon>Erysipelotrichia</taxon>
        <taxon>Erysipelotrichales</taxon>
        <taxon>Coprobacillaceae</taxon>
        <taxon>Coprobacillus</taxon>
    </lineage>
</organism>
<proteinExistence type="inferred from homology"/>
<dbReference type="Pfam" id="PF02639">
    <property type="entry name" value="DUF188"/>
    <property type="match status" value="1"/>
</dbReference>
<protein>
    <recommendedName>
        <fullName evidence="2">UPF0178 protein HMPREF9488_02140</fullName>
    </recommendedName>
</protein>
<dbReference type="PANTHER" id="PTHR35146:SF1">
    <property type="entry name" value="UPF0178 PROTEIN YAII"/>
    <property type="match status" value="1"/>
</dbReference>
<dbReference type="OrthoDB" id="9798918at2"/>
<evidence type="ECO:0000256" key="2">
    <source>
        <dbReference type="HAMAP-Rule" id="MF_00489"/>
    </source>
</evidence>
<dbReference type="InterPro" id="IPR003791">
    <property type="entry name" value="UPF0178"/>
</dbReference>
<dbReference type="AlphaFoldDB" id="E7GBJ9"/>
<dbReference type="eggNOG" id="COG1671">
    <property type="taxonomic scope" value="Bacteria"/>
</dbReference>
<dbReference type="HAMAP" id="MF_00489">
    <property type="entry name" value="UPF0178"/>
    <property type="match status" value="1"/>
</dbReference>
<dbReference type="HOGENOM" id="CLU_106619_0_0_9"/>
<comment type="caution">
    <text evidence="3">The sequence shown here is derived from an EMBL/GenBank/DDBJ whole genome shotgun (WGS) entry which is preliminary data.</text>
</comment>